<dbReference type="GO" id="GO:0006108">
    <property type="term" value="P:malate metabolic process"/>
    <property type="evidence" value="ECO:0007669"/>
    <property type="project" value="TreeGrafter"/>
</dbReference>
<sequence length="608" mass="67538">MLLLPVCGRSGRALLQLVRPTHGARGFSIPQARGCHAREPCPPPAHATVVKKRGYDITRNPHLNKGMAFTLEERLQLGIHGLLPPCFLSQDVQVLRVLKSYETKANDLDKYIILMTLQDRNEKLFYRVLTSDIERFMPIVYTPTVGLACQQYGLAFRRPRGLFITIHDKGHIATMLNSWPEENIKAIVVTDGERILGLGDLGSYGMGIPVGKLALYTACGGVHPQQCLPVLLDVGTDNEALLNDPLYIGLKHKRVRGKQYDDLIDEFMQAVAKKYGMNCLIQFEDFANANAFRLLNKYRSRYCTFNDDIQGTASIAVAGILAALRITKNKLSDHKFVFQGAGEAAMGIAHLLVMALEKEGVSREEAIKKIWMVDSKGLIVKGRSHLNREKETFAQDHPSVKSLEEVVQIVKPTALIGVAAIPGAFTEQILKDMATFNERPIVFALSNPTSKAECTAEQCYRLTEGRGVFASGSPFPKVTLPNGQTFFPGQGNNAYVFPGVALGVIACGVRHISDDIFLTTAEAIAQEITEDNLAEGRLYPPLSSIRDVSFKIAVQVVDYAYKHNLASWYPEPEDKEAFVKSLIYSPDYDSFVIDNYRWPKEAMETQNI</sequence>
<comment type="cofactor">
    <cofactor evidence="7">
        <name>Mg(2+)</name>
        <dbReference type="ChEBI" id="CHEBI:18420"/>
    </cofactor>
    <cofactor evidence="7">
        <name>Mn(2+)</name>
        <dbReference type="ChEBI" id="CHEBI:29035"/>
    </cofactor>
    <text evidence="7">Divalent metal cations. Prefers magnesium or manganese.</text>
</comment>
<evidence type="ECO:0000256" key="1">
    <source>
        <dbReference type="ARBA" id="ARBA00001936"/>
    </source>
</evidence>
<dbReference type="CTD" id="10873"/>
<feature type="binding site" evidence="6">
    <location>
        <position position="447"/>
    </location>
    <ligand>
        <name>(S)-malate</name>
        <dbReference type="ChEBI" id="CHEBI:15589"/>
    </ligand>
</feature>
<dbReference type="Gene3D" id="3.40.50.720">
    <property type="entry name" value="NAD(P)-binding Rossmann-like Domain"/>
    <property type="match status" value="1"/>
</dbReference>
<evidence type="ECO:0000313" key="12">
    <source>
        <dbReference type="Proteomes" id="UP000694545"/>
    </source>
</evidence>
<dbReference type="CDD" id="cd05312">
    <property type="entry name" value="NAD_bind_1_malic_enz"/>
    <property type="match status" value="1"/>
</dbReference>
<evidence type="ECO:0000256" key="8">
    <source>
        <dbReference type="RuleBase" id="RU003426"/>
    </source>
</evidence>
<evidence type="ECO:0000259" key="9">
    <source>
        <dbReference type="SMART" id="SM00919"/>
    </source>
</evidence>
<dbReference type="Pfam" id="PF00390">
    <property type="entry name" value="malic"/>
    <property type="match status" value="1"/>
</dbReference>
<dbReference type="SUPFAM" id="SSF53223">
    <property type="entry name" value="Aminoacid dehydrogenase-like, N-terminal domain"/>
    <property type="match status" value="1"/>
</dbReference>
<dbReference type="PROSITE" id="PS00331">
    <property type="entry name" value="MALIC_ENZYMES"/>
    <property type="match status" value="1"/>
</dbReference>
<feature type="binding site" evidence="7">
    <location>
        <position position="285"/>
    </location>
    <ligand>
        <name>a divalent metal cation</name>
        <dbReference type="ChEBI" id="CHEBI:60240"/>
    </ligand>
</feature>
<dbReference type="OMA" id="YPNMVVQ"/>
<dbReference type="Gene3D" id="3.40.50.10380">
    <property type="entry name" value="Malic enzyme, N-terminal domain"/>
    <property type="match status" value="1"/>
</dbReference>
<dbReference type="InterPro" id="IPR012302">
    <property type="entry name" value="Malic_NAD-bd"/>
</dbReference>
<organism evidence="11 12">
    <name type="scientific">Varanus komodoensis</name>
    <name type="common">Komodo dragon</name>
    <dbReference type="NCBI Taxonomy" id="61221"/>
    <lineage>
        <taxon>Eukaryota</taxon>
        <taxon>Metazoa</taxon>
        <taxon>Chordata</taxon>
        <taxon>Craniata</taxon>
        <taxon>Vertebrata</taxon>
        <taxon>Euteleostomi</taxon>
        <taxon>Lepidosauria</taxon>
        <taxon>Squamata</taxon>
        <taxon>Bifurcata</taxon>
        <taxon>Unidentata</taxon>
        <taxon>Episquamata</taxon>
        <taxon>Toxicofera</taxon>
        <taxon>Anguimorpha</taxon>
        <taxon>Paleoanguimorpha</taxon>
        <taxon>Varanoidea</taxon>
        <taxon>Varanidae</taxon>
        <taxon>Varanus</taxon>
    </lineage>
</organism>
<dbReference type="InterPro" id="IPR001891">
    <property type="entry name" value="Malic_OxRdtase"/>
</dbReference>
<dbReference type="PIRSF" id="PIRSF000106">
    <property type="entry name" value="ME"/>
    <property type="match status" value="1"/>
</dbReference>
<dbReference type="InterPro" id="IPR012301">
    <property type="entry name" value="Malic_N_dom"/>
</dbReference>
<feature type="active site" description="Proton donor" evidence="5">
    <location>
        <position position="141"/>
    </location>
</feature>
<gene>
    <name evidence="11" type="primary">ME3</name>
</gene>
<keyword evidence="3 7" id="KW-0479">Metal-binding</keyword>
<feature type="binding site" evidence="6">
    <location>
        <position position="492"/>
    </location>
    <ligand>
        <name>(S)-malate</name>
        <dbReference type="ChEBI" id="CHEBI:15589"/>
    </ligand>
</feature>
<comment type="similarity">
    <text evidence="2 8">Belongs to the malic enzymes family.</text>
</comment>
<dbReference type="PRINTS" id="PR00072">
    <property type="entry name" value="MALOXRDTASE"/>
</dbReference>
<dbReference type="FunFam" id="3.40.50.10380:FF:000004">
    <property type="entry name" value="Malic enzyme"/>
    <property type="match status" value="1"/>
</dbReference>
<dbReference type="InterPro" id="IPR015884">
    <property type="entry name" value="Malic_enzyme_CS"/>
</dbReference>
<dbReference type="NCBIfam" id="NF010052">
    <property type="entry name" value="PRK13529.1"/>
    <property type="match status" value="1"/>
</dbReference>
<keyword evidence="4 8" id="KW-0560">Oxidoreductase</keyword>
<feature type="domain" description="Malic enzyme NAD-binding" evidence="9">
    <location>
        <begin position="309"/>
        <end position="561"/>
    </location>
</feature>
<evidence type="ECO:0000256" key="7">
    <source>
        <dbReference type="PIRSR" id="PIRSR000106-3"/>
    </source>
</evidence>
<dbReference type="Proteomes" id="UP000694545">
    <property type="component" value="Unplaced"/>
</dbReference>
<feature type="domain" description="Malic enzyme N-terminal" evidence="10">
    <location>
        <begin position="118"/>
        <end position="299"/>
    </location>
</feature>
<dbReference type="Pfam" id="PF03949">
    <property type="entry name" value="Malic_M"/>
    <property type="match status" value="1"/>
</dbReference>
<comment type="cofactor">
    <cofactor evidence="1">
        <name>Mn(2+)</name>
        <dbReference type="ChEBI" id="CHEBI:29035"/>
    </cofactor>
</comment>
<feature type="binding site" evidence="6">
    <location>
        <position position="194"/>
    </location>
    <ligand>
        <name>(S)-malate</name>
        <dbReference type="ChEBI" id="CHEBI:15589"/>
    </ligand>
</feature>
<dbReference type="GeneID" id="123029013"/>
<dbReference type="GO" id="GO:0051287">
    <property type="term" value="F:NAD binding"/>
    <property type="evidence" value="ECO:0007669"/>
    <property type="project" value="InterPro"/>
</dbReference>
<dbReference type="SMART" id="SM00919">
    <property type="entry name" value="Malic_M"/>
    <property type="match status" value="1"/>
</dbReference>
<evidence type="ECO:0000313" key="11">
    <source>
        <dbReference type="Ensembl" id="ENSVKKP00000001188.1"/>
    </source>
</evidence>
<dbReference type="RefSeq" id="XP_044297386.1">
    <property type="nucleotide sequence ID" value="XM_044441451.1"/>
</dbReference>
<dbReference type="SMART" id="SM01274">
    <property type="entry name" value="malic"/>
    <property type="match status" value="1"/>
</dbReference>
<evidence type="ECO:0000256" key="3">
    <source>
        <dbReference type="ARBA" id="ARBA00022723"/>
    </source>
</evidence>
<dbReference type="GO" id="GO:0004473">
    <property type="term" value="F:malate dehydrogenase (decarboxylating) (NADP+) activity"/>
    <property type="evidence" value="ECO:0007669"/>
    <property type="project" value="TreeGrafter"/>
</dbReference>
<feature type="binding site" evidence="7">
    <location>
        <position position="308"/>
    </location>
    <ligand>
        <name>a divalent metal cation</name>
        <dbReference type="ChEBI" id="CHEBI:60240"/>
    </ligand>
</feature>
<evidence type="ECO:0000256" key="5">
    <source>
        <dbReference type="PIRSR" id="PIRSR000106-1"/>
    </source>
</evidence>
<dbReference type="Ensembl" id="ENSVKKT00000001235.1">
    <property type="protein sequence ID" value="ENSVKKP00000001188.1"/>
    <property type="gene ID" value="ENSVKKG00000000973.1"/>
</dbReference>
<feature type="binding site" evidence="7">
    <location>
        <position position="284"/>
    </location>
    <ligand>
        <name>a divalent metal cation</name>
        <dbReference type="ChEBI" id="CHEBI:60240"/>
    </ligand>
</feature>
<evidence type="ECO:0000256" key="4">
    <source>
        <dbReference type="ARBA" id="ARBA00023002"/>
    </source>
</evidence>
<evidence type="ECO:0000256" key="2">
    <source>
        <dbReference type="ARBA" id="ARBA00008785"/>
    </source>
</evidence>
<dbReference type="InterPro" id="IPR037062">
    <property type="entry name" value="Malic_N_dom_sf"/>
</dbReference>
<keyword evidence="12" id="KW-1185">Reference proteome</keyword>
<dbReference type="RefSeq" id="XP_044297387.1">
    <property type="nucleotide sequence ID" value="XM_044441452.1"/>
</dbReference>
<dbReference type="SUPFAM" id="SSF51735">
    <property type="entry name" value="NAD(P)-binding Rossmann-fold domains"/>
    <property type="match status" value="1"/>
</dbReference>
<feature type="active site" description="Proton acceptor" evidence="5">
    <location>
        <position position="212"/>
    </location>
</feature>
<reference evidence="11" key="2">
    <citation type="submission" date="2025-09" db="UniProtKB">
        <authorList>
            <consortium name="Ensembl"/>
        </authorList>
    </citation>
    <scope>IDENTIFICATION</scope>
</reference>
<dbReference type="PANTHER" id="PTHR23406">
    <property type="entry name" value="MALIC ENZYME-RELATED"/>
    <property type="match status" value="1"/>
</dbReference>
<dbReference type="GO" id="GO:0046872">
    <property type="term" value="F:metal ion binding"/>
    <property type="evidence" value="ECO:0007669"/>
    <property type="project" value="UniProtKB-KW"/>
</dbReference>
<dbReference type="InterPro" id="IPR036291">
    <property type="entry name" value="NAD(P)-bd_dom_sf"/>
</dbReference>
<protein>
    <recommendedName>
        <fullName evidence="8">Malic enzyme</fullName>
    </recommendedName>
</protein>
<evidence type="ECO:0000259" key="10">
    <source>
        <dbReference type="SMART" id="SM01274"/>
    </source>
</evidence>
<reference evidence="11" key="1">
    <citation type="submission" date="2025-08" db="UniProtKB">
        <authorList>
            <consortium name="Ensembl"/>
        </authorList>
    </citation>
    <scope>IDENTIFICATION</scope>
</reference>
<dbReference type="FunFam" id="3.40.50.720:FF:000060">
    <property type="entry name" value="Malic enzyme"/>
    <property type="match status" value="1"/>
</dbReference>
<name>A0A8D2KR62_VARKO</name>
<proteinExistence type="inferred from homology"/>
<dbReference type="AlphaFoldDB" id="A0A8D2KR62"/>
<dbReference type="OrthoDB" id="5365701at2759"/>
<accession>A0A8D2KR62</accession>
<evidence type="ECO:0000256" key="6">
    <source>
        <dbReference type="PIRSR" id="PIRSR000106-2"/>
    </source>
</evidence>
<dbReference type="InterPro" id="IPR046346">
    <property type="entry name" value="Aminoacid_DH-like_N_sf"/>
</dbReference>
<dbReference type="GO" id="GO:0005739">
    <property type="term" value="C:mitochondrion"/>
    <property type="evidence" value="ECO:0007669"/>
    <property type="project" value="TreeGrafter"/>
</dbReference>
<dbReference type="PANTHER" id="PTHR23406:SF20">
    <property type="entry name" value="NADP-DEPENDENT MALIC ENZYME, MITOCHONDRIAL"/>
    <property type="match status" value="1"/>
</dbReference>
<dbReference type="KEGG" id="vko:123029013"/>